<dbReference type="InterPro" id="IPR007197">
    <property type="entry name" value="rSAM"/>
</dbReference>
<keyword evidence="14" id="KW-0411">Iron-sulfur</keyword>
<dbReference type="PANTHER" id="PTHR43076:SF1">
    <property type="entry name" value="LIPOYL SYNTHASE 2"/>
    <property type="match status" value="1"/>
</dbReference>
<evidence type="ECO:0000256" key="8">
    <source>
        <dbReference type="ARBA" id="ARBA00022220"/>
    </source>
</evidence>
<dbReference type="GO" id="GO:0051539">
    <property type="term" value="F:4 iron, 4 sulfur cluster binding"/>
    <property type="evidence" value="ECO:0007669"/>
    <property type="project" value="UniProtKB-KW"/>
</dbReference>
<accession>A0AAW1RPM1</accession>
<evidence type="ECO:0000256" key="10">
    <source>
        <dbReference type="ARBA" id="ARBA00022679"/>
    </source>
</evidence>
<comment type="catalytic activity">
    <reaction evidence="17">
        <text>5-amino-5-(4-hydroxybenzyl)-6-(D-ribitylimino)-5,6-dihydrouracil + S-adenosyl-L-methionine = 7,8-didemethyl-8-hydroxy-5-deazariboflavin + 5'-deoxyadenosine + L-methionine + NH4(+) + H(+)</text>
        <dbReference type="Rhea" id="RHEA:55204"/>
        <dbReference type="ChEBI" id="CHEBI:15378"/>
        <dbReference type="ChEBI" id="CHEBI:17319"/>
        <dbReference type="ChEBI" id="CHEBI:28938"/>
        <dbReference type="ChEBI" id="CHEBI:57844"/>
        <dbReference type="ChEBI" id="CHEBI:59789"/>
        <dbReference type="ChEBI" id="CHEBI:59904"/>
        <dbReference type="ChEBI" id="CHEBI:85936"/>
        <dbReference type="EC" id="4.3.1.32"/>
    </reaction>
</comment>
<evidence type="ECO:0000256" key="12">
    <source>
        <dbReference type="ARBA" id="ARBA00022723"/>
    </source>
</evidence>
<dbReference type="InterPro" id="IPR034405">
    <property type="entry name" value="F420"/>
</dbReference>
<organism evidence="19 20">
    <name type="scientific">Apatococcus lobatus</name>
    <dbReference type="NCBI Taxonomy" id="904363"/>
    <lineage>
        <taxon>Eukaryota</taxon>
        <taxon>Viridiplantae</taxon>
        <taxon>Chlorophyta</taxon>
        <taxon>core chlorophytes</taxon>
        <taxon>Trebouxiophyceae</taxon>
        <taxon>Chlorellales</taxon>
        <taxon>Chlorellaceae</taxon>
        <taxon>Apatococcus</taxon>
    </lineage>
</organism>
<dbReference type="InterPro" id="IPR058240">
    <property type="entry name" value="rSAM_sf"/>
</dbReference>
<dbReference type="EMBL" id="JALJOS010000008">
    <property type="protein sequence ID" value="KAK9835681.1"/>
    <property type="molecule type" value="Genomic_DNA"/>
</dbReference>
<feature type="domain" description="Radical SAM core" evidence="18">
    <location>
        <begin position="601"/>
        <end position="843"/>
    </location>
</feature>
<evidence type="ECO:0000256" key="11">
    <source>
        <dbReference type="ARBA" id="ARBA00022691"/>
    </source>
</evidence>
<sequence>MQQLTYDRGLQPYTTTWLPQPIQSAPAIRSKAGKRQEQALCAVFTASLLRLRSSICQSALTELPQAALELTAAQAWLERSIKTPFHQLLAEAAQARDAGHRYITFSPKVFLPLTRVCRDACGYCTFALPPQPGRRIFMTIEEVVDIAKAGALQGCTEALFTLGDKPELLYKEAAEELQQLGYPSTLAYVAAASEAVLRETGLLPHVNAGVMGIEDVRMLQQVAVGQGLMLESASARLLEPGGPHHECPDKEPAARLATIEAAGLAGVPYTSGLLIGIGETRLERLQALLALHSLHCTYGHIQELIIQNFAAKKGTAMEHHPEPPLEELQWTIAMARLIFGSTMNIQAPPNLTPGQGGSICGLEAGWRALLDAGINDWGGVSPLTRDYVNPEKPWPHVESLAAATAATGKVLLPRLTVYPEVVTNIHRWADSSKGKHSPAAAVLRLADSHGLVRGSTWCPGLVGDNTPAAPALVPEPPSDNFAGIDTPSDLARQASAVPEARQQELQAQSAGVPGVRSMPAPRLKRQRAWSVSMGEDGLLEGCPGPSEASGTVQRLVTSVLEQAHTLTEDEVVELFEARGADFHNVCQAADLLRQRTCGDKVTYTVNRNINYTNRCIYACQFCAFSKGKIAEDLRGPSYLLSMAEITRRTAEAWDRGATEVCMQGGIHPDFTGDTYLKILEAAKEGAADMHVHAFSPLEVSQGASTLGQSVSSYLASLRNAGLGSLPGTAAEILDDEVRQELCPDKLRTQEWLDVVEAAHGVGLRTSSTIMFGHCDPTRSWARHILALRDLQARTRGITEFVPLPFVHMEAPIYLKGRARRGPTLRECILMHAVARLALTGYIDNVQASWIKMGPERAIQLMNVGCNDMGGSIMNETISKAAGASHGQELPPEKMEALIEAAGRRPQQRTCIYEHPPLGQREKSFFAAPLAPLVMS</sequence>
<proteinExistence type="inferred from homology"/>
<evidence type="ECO:0000256" key="5">
    <source>
        <dbReference type="ARBA" id="ARBA00010826"/>
    </source>
</evidence>
<dbReference type="NCBIfam" id="NF004884">
    <property type="entry name" value="PRK06245.1"/>
    <property type="match status" value="1"/>
</dbReference>
<dbReference type="InterPro" id="IPR019940">
    <property type="entry name" value="CofH_family"/>
</dbReference>
<comment type="pathway">
    <text evidence="3">Cofactor biosynthesis; coenzyme F0 biosynthesis.</text>
</comment>
<dbReference type="InterPro" id="IPR006638">
    <property type="entry name" value="Elp3/MiaA/NifB-like_rSAM"/>
</dbReference>
<dbReference type="EC" id="4.3.1.32" evidence="6"/>
<keyword evidence="10" id="KW-0808">Transferase</keyword>
<evidence type="ECO:0000256" key="14">
    <source>
        <dbReference type="ARBA" id="ARBA00023014"/>
    </source>
</evidence>
<comment type="caution">
    <text evidence="19">The sequence shown here is derived from an EMBL/GenBank/DDBJ whole genome shotgun (WGS) entry which is preliminary data.</text>
</comment>
<dbReference type="NCBIfam" id="TIGR00423">
    <property type="entry name" value="CofH family radical SAM protein"/>
    <property type="match status" value="1"/>
</dbReference>
<dbReference type="NCBIfam" id="TIGR03550">
    <property type="entry name" value="F420_cofG"/>
    <property type="match status" value="1"/>
</dbReference>
<keyword evidence="11" id="KW-0949">S-adenosyl-L-methionine</keyword>
<dbReference type="Pfam" id="PF04055">
    <property type="entry name" value="Radical_SAM"/>
    <property type="match status" value="2"/>
</dbReference>
<dbReference type="InterPro" id="IPR020050">
    <property type="entry name" value="FO_synthase_su2"/>
</dbReference>
<dbReference type="CDD" id="cd01335">
    <property type="entry name" value="Radical_SAM"/>
    <property type="match status" value="2"/>
</dbReference>
<evidence type="ECO:0000256" key="3">
    <source>
        <dbReference type="ARBA" id="ARBA00004712"/>
    </source>
</evidence>
<reference evidence="19 20" key="1">
    <citation type="journal article" date="2024" name="Nat. Commun.">
        <title>Phylogenomics reveals the evolutionary origins of lichenization in chlorophyte algae.</title>
        <authorList>
            <person name="Puginier C."/>
            <person name="Libourel C."/>
            <person name="Otte J."/>
            <person name="Skaloud P."/>
            <person name="Haon M."/>
            <person name="Grisel S."/>
            <person name="Petersen M."/>
            <person name="Berrin J.G."/>
            <person name="Delaux P.M."/>
            <person name="Dal Grande F."/>
            <person name="Keller J."/>
        </authorList>
    </citation>
    <scope>NUCLEOTIDE SEQUENCE [LARGE SCALE GENOMIC DNA]</scope>
    <source>
        <strain evidence="19 20">SAG 2145</strain>
    </source>
</reference>
<comment type="catalytic activity">
    <reaction evidence="16">
        <text>5-amino-6-(D-ribitylamino)uracil + L-tyrosine + S-adenosyl-L-methionine = 5-amino-5-(4-hydroxybenzyl)-6-(D-ribitylimino)-5,6-dihydrouracil + 2-iminoacetate + 5'-deoxyadenosine + L-methionine + H(+)</text>
        <dbReference type="Rhea" id="RHEA:55200"/>
        <dbReference type="ChEBI" id="CHEBI:15378"/>
        <dbReference type="ChEBI" id="CHEBI:15934"/>
        <dbReference type="ChEBI" id="CHEBI:17319"/>
        <dbReference type="ChEBI" id="CHEBI:57844"/>
        <dbReference type="ChEBI" id="CHEBI:58315"/>
        <dbReference type="ChEBI" id="CHEBI:59789"/>
        <dbReference type="ChEBI" id="CHEBI:77846"/>
        <dbReference type="ChEBI" id="CHEBI:85936"/>
        <dbReference type="EC" id="2.5.1.147"/>
    </reaction>
</comment>
<evidence type="ECO:0000313" key="20">
    <source>
        <dbReference type="Proteomes" id="UP001438707"/>
    </source>
</evidence>
<dbReference type="NCBIfam" id="NF006687">
    <property type="entry name" value="PRK09234.1"/>
    <property type="match status" value="1"/>
</dbReference>
<dbReference type="Proteomes" id="UP001438707">
    <property type="component" value="Unassembled WGS sequence"/>
</dbReference>
<dbReference type="GO" id="GO:0046872">
    <property type="term" value="F:metal ion binding"/>
    <property type="evidence" value="ECO:0007669"/>
    <property type="project" value="UniProtKB-KW"/>
</dbReference>
<evidence type="ECO:0000256" key="16">
    <source>
        <dbReference type="ARBA" id="ARBA00048468"/>
    </source>
</evidence>
<gene>
    <name evidence="19" type="ORF">WJX74_005827</name>
</gene>
<comment type="similarity">
    <text evidence="5">In the N-terminal section; belongs to the radical SAM superfamily. CofG family.</text>
</comment>
<dbReference type="GO" id="GO:0044689">
    <property type="term" value="F:7,8-didemethyl-8-hydroxy-5-deazariboflavin synthase activity"/>
    <property type="evidence" value="ECO:0007669"/>
    <property type="project" value="UniProtKB-EC"/>
</dbReference>
<dbReference type="SFLD" id="SFLDS00029">
    <property type="entry name" value="Radical_SAM"/>
    <property type="match status" value="3"/>
</dbReference>
<keyword evidence="13" id="KW-0408">Iron</keyword>
<dbReference type="GO" id="GO:0141093">
    <property type="term" value="F:5-amino-6-(D-ribitylamino)uracil--L-tyrosine 4-hydroxyphenyl transferase activity"/>
    <property type="evidence" value="ECO:0007669"/>
    <property type="project" value="UniProtKB-EC"/>
</dbReference>
<protein>
    <recommendedName>
        <fullName evidence="8">FO synthase</fullName>
        <ecNumber evidence="7">2.5.1.147</ecNumber>
        <ecNumber evidence="6">4.3.1.32</ecNumber>
    </recommendedName>
</protein>
<name>A0AAW1RPM1_9CHLO</name>
<dbReference type="Pfam" id="PF19288">
    <property type="entry name" value="CofH_C"/>
    <property type="match status" value="1"/>
</dbReference>
<evidence type="ECO:0000256" key="4">
    <source>
        <dbReference type="ARBA" id="ARBA00010051"/>
    </source>
</evidence>
<dbReference type="SFLD" id="SFLDF00294">
    <property type="entry name" value="7_8-didemethyl-8-hydroxy-5-dea"/>
    <property type="match status" value="1"/>
</dbReference>
<evidence type="ECO:0000256" key="2">
    <source>
        <dbReference type="ARBA" id="ARBA00003692"/>
    </source>
</evidence>
<dbReference type="SUPFAM" id="SSF102114">
    <property type="entry name" value="Radical SAM enzymes"/>
    <property type="match status" value="2"/>
</dbReference>
<evidence type="ECO:0000256" key="15">
    <source>
        <dbReference type="ARBA" id="ARBA00023239"/>
    </source>
</evidence>
<keyword evidence="12" id="KW-0479">Metal-binding</keyword>
<evidence type="ECO:0000256" key="9">
    <source>
        <dbReference type="ARBA" id="ARBA00022485"/>
    </source>
</evidence>
<dbReference type="InterPro" id="IPR045567">
    <property type="entry name" value="CofH/MnqC-like_C"/>
</dbReference>
<dbReference type="SMART" id="SM00729">
    <property type="entry name" value="Elp3"/>
    <property type="match status" value="1"/>
</dbReference>
<dbReference type="SFLD" id="SFLDG01388">
    <property type="entry name" value="7_8-didemethyl-8-hydroxy-5-dea"/>
    <property type="match status" value="2"/>
</dbReference>
<evidence type="ECO:0000256" key="1">
    <source>
        <dbReference type="ARBA" id="ARBA00001966"/>
    </source>
</evidence>
<dbReference type="HAMAP" id="MF_01611">
    <property type="entry name" value="FO_synth_sub1"/>
    <property type="match status" value="1"/>
</dbReference>
<keyword evidence="15" id="KW-0456">Lyase</keyword>
<evidence type="ECO:0000259" key="18">
    <source>
        <dbReference type="PROSITE" id="PS51918"/>
    </source>
</evidence>
<comment type="function">
    <text evidence="2">Catalyzes the radical-mediated synthesis of 7,8-didemethyl-8-hydroxy-5-deazariboflavin (FO) from 5-amino-6-(D-ribitylamino)uracil and L-tyrosine.</text>
</comment>
<feature type="domain" description="Radical SAM core" evidence="18">
    <location>
        <begin position="103"/>
        <end position="348"/>
    </location>
</feature>
<evidence type="ECO:0000256" key="17">
    <source>
        <dbReference type="ARBA" id="ARBA00048974"/>
    </source>
</evidence>
<evidence type="ECO:0000313" key="19">
    <source>
        <dbReference type="EMBL" id="KAK9835681.1"/>
    </source>
</evidence>
<comment type="similarity">
    <text evidence="4">In the C-terminal section; belongs to the radical SAM superfamily. CofH family.</text>
</comment>
<evidence type="ECO:0000256" key="6">
    <source>
        <dbReference type="ARBA" id="ARBA00012126"/>
    </source>
</evidence>
<evidence type="ECO:0000256" key="7">
    <source>
        <dbReference type="ARBA" id="ARBA00012289"/>
    </source>
</evidence>
<dbReference type="EC" id="2.5.1.147" evidence="7"/>
<evidence type="ECO:0000256" key="13">
    <source>
        <dbReference type="ARBA" id="ARBA00023004"/>
    </source>
</evidence>
<dbReference type="SFLD" id="SFLDG01389">
    <property type="entry name" value="menaquinone_synthsis_involved"/>
    <property type="match status" value="1"/>
</dbReference>
<dbReference type="InterPro" id="IPR019939">
    <property type="entry name" value="CofG_family"/>
</dbReference>
<dbReference type="HAMAP" id="MF_01612">
    <property type="entry name" value="FO_synth_sub2"/>
    <property type="match status" value="1"/>
</dbReference>
<comment type="cofactor">
    <cofactor evidence="1">
        <name>[4Fe-4S] cluster</name>
        <dbReference type="ChEBI" id="CHEBI:49883"/>
    </cofactor>
</comment>
<keyword evidence="20" id="KW-1185">Reference proteome</keyword>
<dbReference type="Gene3D" id="3.20.20.70">
    <property type="entry name" value="Aldolase class I"/>
    <property type="match status" value="2"/>
</dbReference>
<dbReference type="PROSITE" id="PS51918">
    <property type="entry name" value="RADICAL_SAM"/>
    <property type="match status" value="2"/>
</dbReference>
<dbReference type="InterPro" id="IPR013785">
    <property type="entry name" value="Aldolase_TIM"/>
</dbReference>
<dbReference type="PANTHER" id="PTHR43076">
    <property type="entry name" value="FO SYNTHASE (COFH)"/>
    <property type="match status" value="1"/>
</dbReference>
<keyword evidence="9" id="KW-0004">4Fe-4S</keyword>
<dbReference type="SFLD" id="SFLDG01064">
    <property type="entry name" value="F420__menaquinone_cofactor_bio"/>
    <property type="match status" value="3"/>
</dbReference>
<dbReference type="AlphaFoldDB" id="A0AAW1RPM1"/>
<dbReference type="NCBIfam" id="TIGR03551">
    <property type="entry name" value="F420_cofH"/>
    <property type="match status" value="1"/>
</dbReference>